<gene>
    <name evidence="2" type="ORF">KSS89_24585</name>
</gene>
<name>A0ABX8MQB1_9PSED</name>
<evidence type="ECO:0000313" key="2">
    <source>
        <dbReference type="EMBL" id="QXH39376.1"/>
    </source>
</evidence>
<dbReference type="Pfam" id="PF03992">
    <property type="entry name" value="ABM"/>
    <property type="match status" value="1"/>
</dbReference>
<dbReference type="InterPro" id="IPR011008">
    <property type="entry name" value="Dimeric_a/b-barrel"/>
</dbReference>
<proteinExistence type="predicted"/>
<feature type="domain" description="ABM" evidence="1">
    <location>
        <begin position="9"/>
        <end position="54"/>
    </location>
</feature>
<organism evidence="2 3">
    <name type="scientific">Pseudomonas sessilinigenes</name>
    <dbReference type="NCBI Taxonomy" id="658629"/>
    <lineage>
        <taxon>Bacteria</taxon>
        <taxon>Pseudomonadati</taxon>
        <taxon>Pseudomonadota</taxon>
        <taxon>Gammaproteobacteria</taxon>
        <taxon>Pseudomonadales</taxon>
        <taxon>Pseudomonadaceae</taxon>
        <taxon>Pseudomonas</taxon>
    </lineage>
</organism>
<keyword evidence="2" id="KW-0560">Oxidoreductase</keyword>
<evidence type="ECO:0000259" key="1">
    <source>
        <dbReference type="Pfam" id="PF03992"/>
    </source>
</evidence>
<dbReference type="GO" id="GO:0004497">
    <property type="term" value="F:monooxygenase activity"/>
    <property type="evidence" value="ECO:0007669"/>
    <property type="project" value="UniProtKB-KW"/>
</dbReference>
<keyword evidence="2" id="KW-0503">Monooxygenase</keyword>
<protein>
    <submittedName>
        <fullName evidence="2">Antibiotic biosynthesis monooxygenase</fullName>
    </submittedName>
</protein>
<keyword evidence="3" id="KW-1185">Reference proteome</keyword>
<sequence length="74" mass="8774">MPQKSSELRAQGTLRFEVIRDQHNRNRFYLDEVYVDEAAFLQHCKNETIARFNELIDDYALGSVFLFKGYRIEG</sequence>
<reference evidence="2" key="1">
    <citation type="submission" date="2021-06" db="EMBL/GenBank/DDBJ databases">
        <title>Updating the genus Pseudomonas: Description of 43 new species and partition of the Pseudomonas putida group.</title>
        <authorList>
            <person name="Girard L."/>
            <person name="Lood C."/>
            <person name="Vandamme P."/>
            <person name="Rokni-Zadeh H."/>
            <person name="van Noort V."/>
            <person name="Hofte M."/>
            <person name="Lavigne R."/>
            <person name="De Mot R."/>
        </authorList>
    </citation>
    <scope>NUCLEOTIDE SEQUENCE</scope>
    <source>
        <strain evidence="2">CMR12a</strain>
    </source>
</reference>
<evidence type="ECO:0000313" key="3">
    <source>
        <dbReference type="Proteomes" id="UP000693952"/>
    </source>
</evidence>
<dbReference type="SUPFAM" id="SSF54909">
    <property type="entry name" value="Dimeric alpha+beta barrel"/>
    <property type="match status" value="1"/>
</dbReference>
<dbReference type="EMBL" id="CP077074">
    <property type="protein sequence ID" value="QXH39376.1"/>
    <property type="molecule type" value="Genomic_DNA"/>
</dbReference>
<accession>A0ABX8MQB1</accession>
<dbReference type="Proteomes" id="UP000693952">
    <property type="component" value="Chromosome"/>
</dbReference>
<dbReference type="Gene3D" id="3.30.70.100">
    <property type="match status" value="1"/>
</dbReference>
<dbReference type="InterPro" id="IPR007138">
    <property type="entry name" value="ABM_dom"/>
</dbReference>